<comment type="subunit">
    <text evidence="2">Homohexamer.</text>
</comment>
<dbReference type="GO" id="GO:0005524">
    <property type="term" value="F:ATP binding"/>
    <property type="evidence" value="ECO:0007669"/>
    <property type="project" value="UniProtKB-UniRule"/>
</dbReference>
<dbReference type="PANTHER" id="PTHR30153:SF2">
    <property type="entry name" value="REPLICATIVE DNA HELICASE"/>
    <property type="match status" value="1"/>
</dbReference>
<evidence type="ECO:0000256" key="12">
    <source>
        <dbReference type="ARBA" id="ARBA00048954"/>
    </source>
</evidence>
<evidence type="ECO:0000313" key="16">
    <source>
        <dbReference type="EMBL" id="CAL4043958.1"/>
    </source>
</evidence>
<dbReference type="AlphaFoldDB" id="A0AAT9IIT3"/>
<keyword evidence="3 14" id="KW-0639">Primosome</keyword>
<evidence type="ECO:0000256" key="6">
    <source>
        <dbReference type="ARBA" id="ARBA00022801"/>
    </source>
</evidence>
<dbReference type="NCBIfam" id="TIGR00665">
    <property type="entry name" value="DnaB"/>
    <property type="match status" value="1"/>
</dbReference>
<organism evidence="16">
    <name type="scientific">Buchnera aphidicola</name>
    <name type="common">Anoecia corni</name>
    <dbReference type="NCBI Taxonomy" id="2994477"/>
    <lineage>
        <taxon>Bacteria</taxon>
        <taxon>Pseudomonadati</taxon>
        <taxon>Pseudomonadota</taxon>
        <taxon>Gammaproteobacteria</taxon>
        <taxon>Enterobacterales</taxon>
        <taxon>Erwiniaceae</taxon>
        <taxon>Buchnera</taxon>
    </lineage>
</organism>
<comment type="function">
    <text evidence="11 14">The main replicative DNA helicase, it participates in initiation and elongation during chromosome replication. Travels ahead of the DNA replisome, separating dsDNA into templates for DNA synthesis. A processive ATP-dependent 5'-3' DNA helicase it has DNA-dependent ATPase activity.</text>
</comment>
<evidence type="ECO:0000256" key="7">
    <source>
        <dbReference type="ARBA" id="ARBA00022806"/>
    </source>
</evidence>
<dbReference type="InterPro" id="IPR007692">
    <property type="entry name" value="DNA_helicase_DnaB"/>
</dbReference>
<keyword evidence="5 14" id="KW-0547">Nucleotide-binding</keyword>
<dbReference type="InterPro" id="IPR003593">
    <property type="entry name" value="AAA+_ATPase"/>
</dbReference>
<keyword evidence="6 14" id="KW-0378">Hydrolase</keyword>
<dbReference type="GO" id="GO:0006269">
    <property type="term" value="P:DNA replication, synthesis of primer"/>
    <property type="evidence" value="ECO:0007669"/>
    <property type="project" value="UniProtKB-UniRule"/>
</dbReference>
<keyword evidence="4 14" id="KW-0235">DNA replication</keyword>
<protein>
    <recommendedName>
        <fullName evidence="13 14">Replicative DNA helicase</fullName>
        <ecNumber evidence="13 14">5.6.2.3</ecNumber>
    </recommendedName>
</protein>
<dbReference type="PANTHER" id="PTHR30153">
    <property type="entry name" value="REPLICATIVE DNA HELICASE DNAB"/>
    <property type="match status" value="1"/>
</dbReference>
<dbReference type="GO" id="GO:0016787">
    <property type="term" value="F:hydrolase activity"/>
    <property type="evidence" value="ECO:0007669"/>
    <property type="project" value="UniProtKB-KW"/>
</dbReference>
<dbReference type="InterPro" id="IPR007693">
    <property type="entry name" value="DNA_helicase_DnaB-like_N"/>
</dbReference>
<dbReference type="FunFam" id="3.40.50.300:FF:000076">
    <property type="entry name" value="Replicative DNA helicase"/>
    <property type="match status" value="1"/>
</dbReference>
<dbReference type="CDD" id="cd00984">
    <property type="entry name" value="DnaB_C"/>
    <property type="match status" value="1"/>
</dbReference>
<dbReference type="GO" id="GO:0003677">
    <property type="term" value="F:DNA binding"/>
    <property type="evidence" value="ECO:0007669"/>
    <property type="project" value="UniProtKB-UniRule"/>
</dbReference>
<feature type="domain" description="SF4 helicase" evidence="15">
    <location>
        <begin position="194"/>
        <end position="461"/>
    </location>
</feature>
<dbReference type="InterPro" id="IPR007694">
    <property type="entry name" value="DNA_helicase_DnaB-like_C"/>
</dbReference>
<keyword evidence="7 14" id="KW-0347">Helicase</keyword>
<evidence type="ECO:0000256" key="13">
    <source>
        <dbReference type="NCBIfam" id="TIGR00665"/>
    </source>
</evidence>
<dbReference type="PROSITE" id="PS51199">
    <property type="entry name" value="SF4_HELICASE"/>
    <property type="match status" value="1"/>
</dbReference>
<evidence type="ECO:0000256" key="9">
    <source>
        <dbReference type="ARBA" id="ARBA00023125"/>
    </source>
</evidence>
<dbReference type="InterPro" id="IPR016136">
    <property type="entry name" value="DNA_helicase_N/primase_C"/>
</dbReference>
<dbReference type="InterPro" id="IPR036185">
    <property type="entry name" value="DNA_heli_DnaB-like_N_sf"/>
</dbReference>
<dbReference type="GO" id="GO:0042802">
    <property type="term" value="F:identical protein binding"/>
    <property type="evidence" value="ECO:0007669"/>
    <property type="project" value="UniProtKB-ARBA"/>
</dbReference>
<comment type="catalytic activity">
    <reaction evidence="12 14">
        <text>ATP + H2O = ADP + phosphate + H(+)</text>
        <dbReference type="Rhea" id="RHEA:13065"/>
        <dbReference type="ChEBI" id="CHEBI:15377"/>
        <dbReference type="ChEBI" id="CHEBI:15378"/>
        <dbReference type="ChEBI" id="CHEBI:30616"/>
        <dbReference type="ChEBI" id="CHEBI:43474"/>
        <dbReference type="ChEBI" id="CHEBI:456216"/>
        <dbReference type="EC" id="5.6.2.3"/>
    </reaction>
</comment>
<name>A0AAT9IIT3_9GAMM</name>
<evidence type="ECO:0000259" key="15">
    <source>
        <dbReference type="PROSITE" id="PS51199"/>
    </source>
</evidence>
<dbReference type="SUPFAM" id="SSF52540">
    <property type="entry name" value="P-loop containing nucleoside triphosphate hydrolases"/>
    <property type="match status" value="1"/>
</dbReference>
<dbReference type="EC" id="5.6.2.3" evidence="13 14"/>
<dbReference type="GO" id="GO:0005829">
    <property type="term" value="C:cytosol"/>
    <property type="evidence" value="ECO:0007669"/>
    <property type="project" value="TreeGrafter"/>
</dbReference>
<evidence type="ECO:0000256" key="1">
    <source>
        <dbReference type="ARBA" id="ARBA00008428"/>
    </source>
</evidence>
<proteinExistence type="inferred from homology"/>
<dbReference type="Gene3D" id="3.40.50.300">
    <property type="entry name" value="P-loop containing nucleotide triphosphate hydrolases"/>
    <property type="match status" value="1"/>
</dbReference>
<evidence type="ECO:0000256" key="8">
    <source>
        <dbReference type="ARBA" id="ARBA00022840"/>
    </source>
</evidence>
<dbReference type="EMBL" id="OZ060371">
    <property type="protein sequence ID" value="CAL4043958.1"/>
    <property type="molecule type" value="Genomic_DNA"/>
</dbReference>
<dbReference type="Pfam" id="PF00772">
    <property type="entry name" value="DnaB"/>
    <property type="match status" value="1"/>
</dbReference>
<evidence type="ECO:0000256" key="2">
    <source>
        <dbReference type="ARBA" id="ARBA00011643"/>
    </source>
</evidence>
<reference evidence="16" key="1">
    <citation type="submission" date="2024-06" db="EMBL/GenBank/DDBJ databases">
        <authorList>
            <person name="Manzano-Marin A."/>
            <person name="Manzano-Marin A."/>
            <person name="Alejandro Manzano Marin A."/>
        </authorList>
    </citation>
    <scope>NUCLEOTIDE SEQUENCE</scope>
    <source>
        <strain evidence="16">Ancorni-2928</strain>
    </source>
</reference>
<dbReference type="FunFam" id="1.10.860.10:FF:000001">
    <property type="entry name" value="Replicative DNA helicase"/>
    <property type="match status" value="1"/>
</dbReference>
<keyword evidence="8 14" id="KW-0067">ATP-binding</keyword>
<dbReference type="Gene3D" id="1.10.860.10">
    <property type="entry name" value="DNAb Helicase, Chain A"/>
    <property type="match status" value="1"/>
</dbReference>
<evidence type="ECO:0000256" key="4">
    <source>
        <dbReference type="ARBA" id="ARBA00022705"/>
    </source>
</evidence>
<evidence type="ECO:0000256" key="11">
    <source>
        <dbReference type="ARBA" id="ARBA00044932"/>
    </source>
</evidence>
<dbReference type="InterPro" id="IPR027417">
    <property type="entry name" value="P-loop_NTPase"/>
</dbReference>
<dbReference type="SUPFAM" id="SSF48024">
    <property type="entry name" value="N-terminal domain of DnaB helicase"/>
    <property type="match status" value="1"/>
</dbReference>
<keyword evidence="10" id="KW-0413">Isomerase</keyword>
<dbReference type="Pfam" id="PF03796">
    <property type="entry name" value="DnaB_C"/>
    <property type="match status" value="1"/>
</dbReference>
<evidence type="ECO:0000256" key="10">
    <source>
        <dbReference type="ARBA" id="ARBA00023235"/>
    </source>
</evidence>
<dbReference type="GO" id="GO:0043139">
    <property type="term" value="F:5'-3' DNA helicase activity"/>
    <property type="evidence" value="ECO:0007669"/>
    <property type="project" value="UniProtKB-EC"/>
</dbReference>
<evidence type="ECO:0000256" key="3">
    <source>
        <dbReference type="ARBA" id="ARBA00022515"/>
    </source>
</evidence>
<keyword evidence="9 14" id="KW-0238">DNA-binding</keyword>
<accession>A0AAT9IIT3</accession>
<evidence type="ECO:0000256" key="14">
    <source>
        <dbReference type="RuleBase" id="RU362085"/>
    </source>
</evidence>
<comment type="similarity">
    <text evidence="1 14">Belongs to the helicase family. DnaB subfamily.</text>
</comment>
<dbReference type="RefSeq" id="WP_367680956.1">
    <property type="nucleotide sequence ID" value="NZ_OZ060371.1"/>
</dbReference>
<dbReference type="SMART" id="SM00382">
    <property type="entry name" value="AAA"/>
    <property type="match status" value="1"/>
</dbReference>
<evidence type="ECO:0000256" key="5">
    <source>
        <dbReference type="ARBA" id="ARBA00022741"/>
    </source>
</evidence>
<dbReference type="GO" id="GO:1990077">
    <property type="term" value="C:primosome complex"/>
    <property type="evidence" value="ECO:0007669"/>
    <property type="project" value="UniProtKB-UniRule"/>
</dbReference>
<gene>
    <name evidence="16" type="primary">dnaB</name>
    <name evidence="16" type="ORF">BUANCORI2928_435</name>
</gene>
<dbReference type="NCBIfam" id="NF004384">
    <property type="entry name" value="PRK05748.1"/>
    <property type="match status" value="1"/>
</dbReference>
<sequence length="464" mass="52925">MKSNKLFHQKINTFSKDLQVLPHSLEAEQSLLGGLMLDNDYWDSISDRIVADDFFTQSHKLIFKEMKYLLQSGHPIDLITLSESLEQKGKLEIIGRFSYLAELSKNTPSTSNITAYADIIKERSIFREIILTANKIIEKSYNPKGKTSEELLDYAESSVFKISEKKMKKNSGPKNVEDILNSTISTIEKMYQTPYNGVTGINTGYKDLNKKTSGLQTSDLIIIAARPSMGKTTFAMNLCENVAMIYDKPVLIFSLEMSGEQIMMRMLASLSRVDQTQIRTGQLDDEDWSRLSGTINILLKKKNMFIDDSTGLTPTEIRSRARRIYRENKGLSLIMVDYLQLMRVPSFGENRNLEIAEISRTLKSLAKELKVPIIALSQLNRSLEQRSDKRPVNSDLRESGSLEQDADLIMFIYRDEIYHENSELKGIAEVIIGKQRNGPIGTIKLTFNGHWSRFDNYSNRKHKS</sequence>